<evidence type="ECO:0000256" key="24">
    <source>
        <dbReference type="SAM" id="Phobius"/>
    </source>
</evidence>
<feature type="transmembrane region" description="Helical" evidence="24">
    <location>
        <begin position="1896"/>
        <end position="1913"/>
    </location>
</feature>
<keyword evidence="11" id="KW-0378">Hydrolase</keyword>
<dbReference type="InterPro" id="IPR014014">
    <property type="entry name" value="RNA_helicase_DEAD_Q_motif"/>
</dbReference>
<feature type="transmembrane region" description="Helical" evidence="24">
    <location>
        <begin position="1675"/>
        <end position="1694"/>
    </location>
</feature>
<name>A0A0V0RQ66_9BILA</name>
<feature type="transmembrane region" description="Helical" evidence="24">
    <location>
        <begin position="1731"/>
        <end position="1749"/>
    </location>
</feature>
<dbReference type="PROSITE" id="PS51194">
    <property type="entry name" value="HELICASE_CTER"/>
    <property type="match status" value="1"/>
</dbReference>
<keyword evidence="23" id="KW-0175">Coiled coil</keyword>
<evidence type="ECO:0000256" key="19">
    <source>
        <dbReference type="ARBA" id="ARBA00023242"/>
    </source>
</evidence>
<dbReference type="PRINTS" id="PR00986">
    <property type="entry name" value="TRNASYNTHVAL"/>
</dbReference>
<evidence type="ECO:0000256" key="17">
    <source>
        <dbReference type="ARBA" id="ARBA00023136"/>
    </source>
</evidence>
<dbReference type="InterPro" id="IPR036345">
    <property type="entry name" value="ExoRNase_PH_dom2_sf"/>
</dbReference>
<dbReference type="Gene3D" id="3.40.50.620">
    <property type="entry name" value="HUPs"/>
    <property type="match status" value="2"/>
</dbReference>
<dbReference type="CDD" id="cd00817">
    <property type="entry name" value="ValRS_core"/>
    <property type="match status" value="1"/>
</dbReference>
<gene>
    <name evidence="28" type="primary">DDX39B</name>
    <name evidence="28" type="ORF">T07_14325</name>
</gene>
<dbReference type="EC" id="6.1.1.9" evidence="5"/>
<dbReference type="SMART" id="SM00487">
    <property type="entry name" value="DEXDc"/>
    <property type="match status" value="1"/>
</dbReference>
<keyword evidence="10" id="KW-0547">Nucleotide-binding</keyword>
<dbReference type="InterPro" id="IPR002303">
    <property type="entry name" value="Valyl-tRNA_ligase"/>
</dbReference>
<dbReference type="GO" id="GO:0006438">
    <property type="term" value="P:valyl-tRNA aminoacylation"/>
    <property type="evidence" value="ECO:0007669"/>
    <property type="project" value="InterPro"/>
</dbReference>
<dbReference type="GO" id="GO:0003676">
    <property type="term" value="F:nucleic acid binding"/>
    <property type="evidence" value="ECO:0007669"/>
    <property type="project" value="InterPro"/>
</dbReference>
<dbReference type="Pfam" id="PF08264">
    <property type="entry name" value="Anticodon_1"/>
    <property type="match status" value="1"/>
</dbReference>
<dbReference type="EC" id="3.6.4.13" evidence="4"/>
<dbReference type="InterPro" id="IPR005599">
    <property type="entry name" value="GPI_mannosylTrfase"/>
</dbReference>
<dbReference type="Gene3D" id="3.30.230.70">
    <property type="entry name" value="GHMP Kinase, N-terminal domain"/>
    <property type="match status" value="1"/>
</dbReference>
<evidence type="ECO:0000259" key="25">
    <source>
        <dbReference type="PROSITE" id="PS51192"/>
    </source>
</evidence>
<dbReference type="PROSITE" id="PS51195">
    <property type="entry name" value="Q_MOTIF"/>
    <property type="match status" value="1"/>
</dbReference>
<evidence type="ECO:0000256" key="9">
    <source>
        <dbReference type="ARBA" id="ARBA00022692"/>
    </source>
</evidence>
<evidence type="ECO:0000256" key="21">
    <source>
        <dbReference type="ARBA" id="ARBA00038213"/>
    </source>
</evidence>
<feature type="domain" description="DEAD-box RNA helicase Q" evidence="27">
    <location>
        <begin position="53"/>
        <end position="81"/>
    </location>
</feature>
<feature type="transmembrane region" description="Helical" evidence="24">
    <location>
        <begin position="1920"/>
        <end position="1941"/>
    </location>
</feature>
<dbReference type="SUPFAM" id="SSF52540">
    <property type="entry name" value="P-loop containing nucleoside triphosphate hydrolases"/>
    <property type="match status" value="1"/>
</dbReference>
<evidence type="ECO:0000256" key="4">
    <source>
        <dbReference type="ARBA" id="ARBA00012552"/>
    </source>
</evidence>
<dbReference type="InterPro" id="IPR033705">
    <property type="entry name" value="Anticodon_Ia_Val"/>
</dbReference>
<dbReference type="Pfam" id="PF00270">
    <property type="entry name" value="DEAD"/>
    <property type="match status" value="1"/>
</dbReference>
<dbReference type="GO" id="GO:0002161">
    <property type="term" value="F:aminoacyl-tRNA deacylase activity"/>
    <property type="evidence" value="ECO:0007669"/>
    <property type="project" value="InterPro"/>
</dbReference>
<comment type="similarity">
    <text evidence="21">Belongs to the DEAD box helicase family. DECD subfamily.</text>
</comment>
<dbReference type="CDD" id="cd07962">
    <property type="entry name" value="Anticodon_Ia_Val"/>
    <property type="match status" value="1"/>
</dbReference>
<dbReference type="PROSITE" id="PS00178">
    <property type="entry name" value="AA_TRNA_LIGASE_I"/>
    <property type="match status" value="1"/>
</dbReference>
<dbReference type="InterPro" id="IPR013155">
    <property type="entry name" value="M/V/L/I-tRNA-synth_anticd-bd"/>
</dbReference>
<dbReference type="Proteomes" id="UP000054630">
    <property type="component" value="Unassembled WGS sequence"/>
</dbReference>
<dbReference type="OrthoDB" id="196131at2759"/>
<evidence type="ECO:0000256" key="6">
    <source>
        <dbReference type="ARBA" id="ARBA00022598"/>
    </source>
</evidence>
<keyword evidence="13" id="KW-0256">Endoplasmic reticulum</keyword>
<evidence type="ECO:0000256" key="1">
    <source>
        <dbReference type="ARBA" id="ARBA00004123"/>
    </source>
</evidence>
<keyword evidence="29" id="KW-1185">Reference proteome</keyword>
<keyword evidence="7" id="KW-0328">Glycosyltransferase</keyword>
<dbReference type="NCBIfam" id="NF004349">
    <property type="entry name" value="PRK05729.1"/>
    <property type="match status" value="1"/>
</dbReference>
<keyword evidence="9 24" id="KW-0812">Transmembrane</keyword>
<dbReference type="SUPFAM" id="SSF54211">
    <property type="entry name" value="Ribosomal protein S5 domain 2-like"/>
    <property type="match status" value="1"/>
</dbReference>
<dbReference type="GO" id="GO:0005634">
    <property type="term" value="C:nucleus"/>
    <property type="evidence" value="ECO:0007669"/>
    <property type="project" value="UniProtKB-SubCell"/>
</dbReference>
<keyword evidence="16 24" id="KW-1133">Transmembrane helix</keyword>
<feature type="transmembrane region" description="Helical" evidence="24">
    <location>
        <begin position="1813"/>
        <end position="1834"/>
    </location>
</feature>
<dbReference type="GO" id="GO:0004832">
    <property type="term" value="F:valine-tRNA ligase activity"/>
    <property type="evidence" value="ECO:0007669"/>
    <property type="project" value="UniProtKB-EC"/>
</dbReference>
<dbReference type="InterPro" id="IPR027417">
    <property type="entry name" value="P-loop_NTPase"/>
</dbReference>
<keyword evidence="8" id="KW-0808">Transferase</keyword>
<keyword evidence="18" id="KW-0030">Aminoacyl-tRNA synthetase</keyword>
<evidence type="ECO:0000256" key="15">
    <source>
        <dbReference type="ARBA" id="ARBA00022917"/>
    </source>
</evidence>
<dbReference type="GO" id="GO:0016757">
    <property type="term" value="F:glycosyltransferase activity"/>
    <property type="evidence" value="ECO:0007669"/>
    <property type="project" value="UniProtKB-KW"/>
</dbReference>
<dbReference type="InterPro" id="IPR020568">
    <property type="entry name" value="Ribosomal_Su5_D2-typ_SF"/>
</dbReference>
<dbReference type="InterPro" id="IPR001412">
    <property type="entry name" value="aa-tRNA-synth_I_CS"/>
</dbReference>
<evidence type="ECO:0000256" key="5">
    <source>
        <dbReference type="ARBA" id="ARBA00013169"/>
    </source>
</evidence>
<dbReference type="Pfam" id="PF00271">
    <property type="entry name" value="Helicase_C"/>
    <property type="match status" value="1"/>
</dbReference>
<comment type="subcellular location">
    <subcellularLocation>
        <location evidence="2">Endoplasmic reticulum membrane</location>
        <topology evidence="2">Multi-pass membrane protein</topology>
    </subcellularLocation>
    <subcellularLocation>
        <location evidence="1">Nucleus</location>
    </subcellularLocation>
</comment>
<reference evidence="28 29" key="1">
    <citation type="submission" date="2015-01" db="EMBL/GenBank/DDBJ databases">
        <title>Evolution of Trichinella species and genotypes.</title>
        <authorList>
            <person name="Korhonen P.K."/>
            <person name="Edoardo P."/>
            <person name="Giuseppe L.R."/>
            <person name="Gasser R.B."/>
        </authorList>
    </citation>
    <scope>NUCLEOTIDE SEQUENCE [LARGE SCALE GENOMIC DNA]</scope>
    <source>
        <strain evidence="28">ISS37</strain>
    </source>
</reference>
<feature type="transmembrane region" description="Helical" evidence="24">
    <location>
        <begin position="1779"/>
        <end position="1807"/>
    </location>
</feature>
<evidence type="ECO:0000256" key="20">
    <source>
        <dbReference type="ARBA" id="ARBA00029936"/>
    </source>
</evidence>
<dbReference type="InterPro" id="IPR009080">
    <property type="entry name" value="tRNAsynth_Ia_anticodon-bd"/>
</dbReference>
<feature type="transmembrane region" description="Helical" evidence="24">
    <location>
        <begin position="1947"/>
        <end position="1967"/>
    </location>
</feature>
<feature type="coiled-coil region" evidence="23">
    <location>
        <begin position="1559"/>
        <end position="1593"/>
    </location>
</feature>
<dbReference type="SUPFAM" id="SSF47323">
    <property type="entry name" value="Anticodon-binding domain of a subclass of class I aminoacyl-tRNA synthetases"/>
    <property type="match status" value="1"/>
</dbReference>
<evidence type="ECO:0000313" key="28">
    <source>
        <dbReference type="EMBL" id="KRX16373.1"/>
    </source>
</evidence>
<dbReference type="InterPro" id="IPR002300">
    <property type="entry name" value="aa-tRNA-synth_Ia"/>
</dbReference>
<dbReference type="CDD" id="cd18787">
    <property type="entry name" value="SF2_C_DEAD"/>
    <property type="match status" value="1"/>
</dbReference>
<dbReference type="SUPFAM" id="SSF55666">
    <property type="entry name" value="Ribonuclease PH domain 2-like"/>
    <property type="match status" value="1"/>
</dbReference>
<dbReference type="PROSITE" id="PS51192">
    <property type="entry name" value="HELICASE_ATP_BIND_1"/>
    <property type="match status" value="1"/>
</dbReference>
<evidence type="ECO:0000256" key="14">
    <source>
        <dbReference type="ARBA" id="ARBA00022840"/>
    </source>
</evidence>
<evidence type="ECO:0000256" key="22">
    <source>
        <dbReference type="PROSITE-ProRule" id="PRU00552"/>
    </source>
</evidence>
<keyword evidence="19" id="KW-0539">Nucleus</keyword>
<accession>A0A0V0RQ66</accession>
<proteinExistence type="inferred from homology"/>
<dbReference type="Pfam" id="PF01138">
    <property type="entry name" value="RNase_PH"/>
    <property type="match status" value="1"/>
</dbReference>
<dbReference type="Gene3D" id="1.10.730.10">
    <property type="entry name" value="Isoleucyl-tRNA Synthetase, Domain 1"/>
    <property type="match status" value="1"/>
</dbReference>
<evidence type="ECO:0000256" key="3">
    <source>
        <dbReference type="ARBA" id="ARBA00005594"/>
    </source>
</evidence>
<sequence length="2082" mass="238543">MATLGHEELLDYEDEQEETVQHSKIADIQTDHHLEVVGGKKPVKGAYASIHSSGFRDFLLKPELLRSIVDCGFEHPSEVQHECIPQAILGMDVVCQAKSGMGKTAVFVIATLQQLNAVEGEVHCLVMCHTRELAFQISKEYERFCKYMPKVKVAVFFGGTNVKKDEDMLRNNTPHIVVGTPGRLLALARNRVLSLKSIKYFILDECDRMLGDLDMRRDVQEIYKMTPREKQVMMFSATLSKELRPVCKKFMQDPMEVYVDDEAKLTLHGLQQYYVKLKETEKNKKLFELLDVLEFNQVVIFVRSVQRCMALNELLTEQNFPSIAIHRSMAQEERLSRYQQFRDFHKRILVATNLFGRGMDIERVNIVFNYDMPEDSDTYLHRVARAGRFGTKGLAITFVSDESDAKVLNDVQDRFDVSIGELPDELDLKIVENWRRNFDELPNHHRNRSYSRMLKKQPLKNHTDQRMREKKMSNNVTELEAEFRCTVRYVEDCTGSCLVSKRGTTLLISVHGPTDVKASKQLPDSAVVQVHLTTVSKDEIGGRSSIDSGQMTLFLQNICQSIILVKLLPKRLITVVVQELESDGCFMEVAVNGLCIALLESALPMNDMFAASTLAYYGGASGQILLNPTAKEETEADCVLCCVYLDHVVENVFSIWTKGNMPLSMLDQVLSQAETQSHMLLIGRRWMWSIFWRKLATRPDKGERPAAYDAKFVESCWYDFWLANDFFNKSPTSRRRPYIFCLPPPNITGDLHLGHALTVAIEDAIARKYRMCGDAVFWIPGFDHAGLATQLVVENMLFNKNGILRKEMSREDFVRACDVWKTERMASIENQLIKLGSSLSWQRTFYTMDTNFTKAVVEAFKILHQQGLIYRDYRIVNWSPYFCSVISDIEVQLRYVEQPTEITVPGRIEPVSFGRMYFIKYPLENSTAEDEFVIVATTRPETIPADQAIAVHPEDPRYGHLIGFRVRNPLLPGKLLPVICDKRVEQNLGSGVVKVTPAHGRMDFDIAREHGLPLEHRCIDDQGRMEVEELVELDGLERFTGRELVLSMLINRDLLVDCKSHPMNVPICIRSGDVVEPMLKEQWYLDCSELATEVKHAVDRLDILPAGMRNEWINWTSKSEDWCLSRQSWWGHRVPAYYANFESDCHPSVWVVASDETDARNVIADKYPQYTLANLRQDDDVLDTWFSSALVPLVLGGWPEKFRSDFTENCYFPLSLLETGHDILGFWAVKMAMLSLQLVGELPFRKLLLHGMICDERRQKMSKSKGNVINPMQLIQGTPSTETDKGTTAYGADAVRFALLRSNVKADTVAFDKTMLTRSRHFCNKLWQSFKFLKKMWNNDAQHEYTSVVDKWILSRLSAVVKNVNESFETYDFHRCTNDLLDFWWFEFCDVYLEWSKHYFYPQRCPTAENIVSIFATVTDTYLRLLAPFMPFLAEELYSMLPLENKAISVHDAAYPKTDTINFFEPHLDSQMRFISELLHHVRSVRREFNICPGKPLKGIAACKGVERAALENFSDLIHQLAGFRCDLVDSDKCNIRMRNNYLTLISQENCQLHMKLMYVNQDEILERFERQLNSLQKKREKLLKKLNTVGREQTDNERCAAASQHLKDLIALDTNEAAEMVELFSARLFDYVYVVALRDQHRFNFANSVHEGGGETDLKSYDHNYFPGVVPRTFIGALLLSVAVYPFYILAQLFGLSKFWLLIATRCMLTTGVYIAYYKLLKSASRVCSLAGAYNMALFGAFQFHFTFYSSRTLPNTFALIFVLLTLSKLLDEDYKKAIFFGAFTVVVFRSETAILFALLFCGFAFESRDRILSTLFYGILAIAFSVVVSFTVDSVMWGKAVLPELTGFVFNVIRGGSSNYGTSPFFWYFYSALPRALGPVSLLVPFTFGDRNPVGWFAFSAIGYVFVYSILPHKELRFIIYTVPIFNLAAASFGSFRVINTVYRRLVQLGVIGTLIMEVLFMTAASYNYPSCAALNVVDEIAQLKYAHSSEITVYIDSFCAQNGISRFLQTNKHWNYQKENDGLDLETVKRFQFLLIGHETHLHNEIRPFLDTHRVVKFLPGYAGIGLNYTTFGRLPGLR</sequence>
<organism evidence="28 29">
    <name type="scientific">Trichinella nelsoni</name>
    <dbReference type="NCBI Taxonomy" id="6336"/>
    <lineage>
        <taxon>Eukaryota</taxon>
        <taxon>Metazoa</taxon>
        <taxon>Ecdysozoa</taxon>
        <taxon>Nematoda</taxon>
        <taxon>Enoplea</taxon>
        <taxon>Dorylaimia</taxon>
        <taxon>Trichinellida</taxon>
        <taxon>Trichinellidae</taxon>
        <taxon>Trichinella</taxon>
    </lineage>
</organism>
<comment type="similarity">
    <text evidence="3">Belongs to the class-I aminoacyl-tRNA synthetase family.</text>
</comment>
<dbReference type="CDD" id="cd17950">
    <property type="entry name" value="DEADc_DDX39"/>
    <property type="match status" value="1"/>
</dbReference>
<dbReference type="GO" id="GO:0003724">
    <property type="term" value="F:RNA helicase activity"/>
    <property type="evidence" value="ECO:0007669"/>
    <property type="project" value="UniProtKB-EC"/>
</dbReference>
<evidence type="ECO:0000256" key="10">
    <source>
        <dbReference type="ARBA" id="ARBA00022741"/>
    </source>
</evidence>
<keyword evidence="12 28" id="KW-0347">Helicase</keyword>
<dbReference type="InterPro" id="IPR009008">
    <property type="entry name" value="Val/Leu/Ile-tRNA-synth_edit"/>
</dbReference>
<feature type="transmembrane region" description="Helical" evidence="24">
    <location>
        <begin position="1867"/>
        <end position="1890"/>
    </location>
</feature>
<evidence type="ECO:0000256" key="13">
    <source>
        <dbReference type="ARBA" id="ARBA00022824"/>
    </source>
</evidence>
<dbReference type="InterPro" id="IPR001247">
    <property type="entry name" value="ExoRNase_PH_dom1"/>
</dbReference>
<dbReference type="InterPro" id="IPR014729">
    <property type="entry name" value="Rossmann-like_a/b/a_fold"/>
</dbReference>
<evidence type="ECO:0000259" key="26">
    <source>
        <dbReference type="PROSITE" id="PS51194"/>
    </source>
</evidence>
<dbReference type="FunFam" id="3.40.50.300:FF:000168">
    <property type="entry name" value="DEAD-box ATP-dependent RNA helicase 56-like"/>
    <property type="match status" value="1"/>
</dbReference>
<protein>
    <recommendedName>
        <fullName evidence="20">Valyl-tRNA synthetase</fullName>
        <ecNumber evidence="4">3.6.4.13</ecNumber>
        <ecNumber evidence="5">6.1.1.9</ecNumber>
    </recommendedName>
</protein>
<dbReference type="PANTHER" id="PTHR11946:SF111">
    <property type="entry name" value="VALINE--TRNA LIGASE"/>
    <property type="match status" value="1"/>
</dbReference>
<dbReference type="GO" id="GO:0005829">
    <property type="term" value="C:cytosol"/>
    <property type="evidence" value="ECO:0007669"/>
    <property type="project" value="TreeGrafter"/>
</dbReference>
<dbReference type="Gene3D" id="3.90.740.10">
    <property type="entry name" value="Valyl/Leucyl/Isoleucyl-tRNA synthetase, editing domain"/>
    <property type="match status" value="1"/>
</dbReference>
<dbReference type="Gene3D" id="3.40.50.300">
    <property type="entry name" value="P-loop containing nucleotide triphosphate hydrolases"/>
    <property type="match status" value="2"/>
</dbReference>
<evidence type="ECO:0000256" key="2">
    <source>
        <dbReference type="ARBA" id="ARBA00004477"/>
    </source>
</evidence>
<evidence type="ECO:0000256" key="12">
    <source>
        <dbReference type="ARBA" id="ARBA00022806"/>
    </source>
</evidence>
<evidence type="ECO:0000256" key="16">
    <source>
        <dbReference type="ARBA" id="ARBA00022989"/>
    </source>
</evidence>
<keyword evidence="6" id="KW-0436">Ligase</keyword>
<evidence type="ECO:0000256" key="8">
    <source>
        <dbReference type="ARBA" id="ARBA00022679"/>
    </source>
</evidence>
<evidence type="ECO:0000256" key="23">
    <source>
        <dbReference type="SAM" id="Coils"/>
    </source>
</evidence>
<feature type="domain" description="Helicase ATP-binding" evidence="25">
    <location>
        <begin position="84"/>
        <end position="257"/>
    </location>
</feature>
<dbReference type="SMART" id="SM00490">
    <property type="entry name" value="HELICc"/>
    <property type="match status" value="1"/>
</dbReference>
<comment type="caution">
    <text evidence="28">The sequence shown here is derived from an EMBL/GenBank/DDBJ whole genome shotgun (WGS) entry which is preliminary data.</text>
</comment>
<evidence type="ECO:0000256" key="18">
    <source>
        <dbReference type="ARBA" id="ARBA00023146"/>
    </source>
</evidence>
<feature type="short sequence motif" description="Q motif" evidence="22">
    <location>
        <begin position="53"/>
        <end position="81"/>
    </location>
</feature>
<dbReference type="InterPro" id="IPR011545">
    <property type="entry name" value="DEAD/DEAH_box_helicase_dom"/>
</dbReference>
<keyword evidence="17 24" id="KW-0472">Membrane</keyword>
<dbReference type="Pfam" id="PF00133">
    <property type="entry name" value="tRNA-synt_1"/>
    <property type="match status" value="1"/>
</dbReference>
<dbReference type="EMBL" id="JYDL01000108">
    <property type="protein sequence ID" value="KRX16373.1"/>
    <property type="molecule type" value="Genomic_DNA"/>
</dbReference>
<evidence type="ECO:0000313" key="29">
    <source>
        <dbReference type="Proteomes" id="UP000054630"/>
    </source>
</evidence>
<dbReference type="InterPro" id="IPR014001">
    <property type="entry name" value="Helicase_ATP-bd"/>
</dbReference>
<dbReference type="NCBIfam" id="TIGR00422">
    <property type="entry name" value="valS"/>
    <property type="match status" value="1"/>
</dbReference>
<feature type="domain" description="Helicase C-terminal" evidence="26">
    <location>
        <begin position="269"/>
        <end position="430"/>
    </location>
</feature>
<keyword evidence="14" id="KW-0067">ATP-binding</keyword>
<evidence type="ECO:0000256" key="11">
    <source>
        <dbReference type="ARBA" id="ARBA00022801"/>
    </source>
</evidence>
<evidence type="ECO:0000256" key="7">
    <source>
        <dbReference type="ARBA" id="ARBA00022676"/>
    </source>
</evidence>
<evidence type="ECO:0000259" key="27">
    <source>
        <dbReference type="PROSITE" id="PS51195"/>
    </source>
</evidence>
<dbReference type="SUPFAM" id="SSF52374">
    <property type="entry name" value="Nucleotidylyl transferase"/>
    <property type="match status" value="1"/>
</dbReference>
<dbReference type="GO" id="GO:0005524">
    <property type="term" value="F:ATP binding"/>
    <property type="evidence" value="ECO:0007669"/>
    <property type="project" value="UniProtKB-KW"/>
</dbReference>
<keyword evidence="15" id="KW-0648">Protein biosynthesis</keyword>
<dbReference type="SUPFAM" id="SSF50677">
    <property type="entry name" value="ValRS/IleRS/LeuRS editing domain"/>
    <property type="match status" value="1"/>
</dbReference>
<dbReference type="Pfam" id="PF03901">
    <property type="entry name" value="Glyco_transf_22"/>
    <property type="match status" value="1"/>
</dbReference>
<dbReference type="PANTHER" id="PTHR11946">
    <property type="entry name" value="VALYL-TRNA SYNTHETASES"/>
    <property type="match status" value="1"/>
</dbReference>
<dbReference type="GO" id="GO:0005789">
    <property type="term" value="C:endoplasmic reticulum membrane"/>
    <property type="evidence" value="ECO:0007669"/>
    <property type="project" value="UniProtKB-SubCell"/>
</dbReference>
<dbReference type="FunFam" id="3.40.50.300:FF:000111">
    <property type="entry name" value="DEAD-box ATP-dependent RNA helicase"/>
    <property type="match status" value="1"/>
</dbReference>
<dbReference type="InterPro" id="IPR001650">
    <property type="entry name" value="Helicase_C-like"/>
</dbReference>
<dbReference type="InterPro" id="IPR027408">
    <property type="entry name" value="PNPase/RNase_PH_dom_sf"/>
</dbReference>